<keyword evidence="2" id="KW-0614">Plasmid</keyword>
<evidence type="ECO:0000256" key="1">
    <source>
        <dbReference type="SAM" id="Phobius"/>
    </source>
</evidence>
<geneLocation type="plasmid" evidence="2 3">
    <name>p7</name>
</geneLocation>
<accession>A0A7L5BRZ8</accession>
<name>A0A7L5BRZ8_9HYPH</name>
<keyword evidence="1" id="KW-0812">Transmembrane</keyword>
<reference evidence="2 3" key="1">
    <citation type="submission" date="2020-02" db="EMBL/GenBank/DDBJ databases">
        <title>Plant-Promoting Endophytic Bacterium Rhizobium oryzihabitans sp. nov., Isolated from the Root of Rice.</title>
        <authorList>
            <person name="zhao J."/>
            <person name="Zhang G."/>
        </authorList>
    </citation>
    <scope>NUCLEOTIDE SEQUENCE [LARGE SCALE GENOMIC DNA]</scope>
    <source>
        <strain evidence="2 3">M15</strain>
        <plasmid evidence="2 3">p7</plasmid>
    </source>
</reference>
<evidence type="ECO:0000313" key="3">
    <source>
        <dbReference type="Proteomes" id="UP000464865"/>
    </source>
</evidence>
<proteinExistence type="predicted"/>
<protein>
    <submittedName>
        <fullName evidence="2">Uncharacterized protein</fullName>
    </submittedName>
</protein>
<organism evidence="2 3">
    <name type="scientific">Rhizobium oryzihabitans</name>
    <dbReference type="NCBI Taxonomy" id="2267833"/>
    <lineage>
        <taxon>Bacteria</taxon>
        <taxon>Pseudomonadati</taxon>
        <taxon>Pseudomonadota</taxon>
        <taxon>Alphaproteobacteria</taxon>
        <taxon>Hyphomicrobiales</taxon>
        <taxon>Rhizobiaceae</taxon>
        <taxon>Rhizobium/Agrobacterium group</taxon>
        <taxon>Rhizobium</taxon>
    </lineage>
</organism>
<feature type="transmembrane region" description="Helical" evidence="1">
    <location>
        <begin position="43"/>
        <end position="64"/>
    </location>
</feature>
<keyword evidence="3" id="KW-1185">Reference proteome</keyword>
<dbReference type="EMBL" id="CP048639">
    <property type="protein sequence ID" value="QIB41594.1"/>
    <property type="molecule type" value="Genomic_DNA"/>
</dbReference>
<keyword evidence="1" id="KW-1133">Transmembrane helix</keyword>
<dbReference type="RefSeq" id="WP_130519729.1">
    <property type="nucleotide sequence ID" value="NZ_CP048639.1"/>
</dbReference>
<gene>
    <name evidence="2" type="ORF">G3A56_27770</name>
</gene>
<dbReference type="AlphaFoldDB" id="A0A7L5BRZ8"/>
<evidence type="ECO:0000313" key="2">
    <source>
        <dbReference type="EMBL" id="QIB41594.1"/>
    </source>
</evidence>
<dbReference type="Proteomes" id="UP000464865">
    <property type="component" value="Plasmid p7"/>
</dbReference>
<keyword evidence="1" id="KW-0472">Membrane</keyword>
<dbReference type="KEGG" id="roy:G3A56_27770"/>
<sequence>MGLFDKKKKFSEVRVPKFALATLPDPVAPSIAREQIIAKQQQLTILWTALIVGTLAVLLFGYVLQANAVTEPYVADGGVFGCPVPILQGNTAR</sequence>